<comment type="subcellular location">
    <subcellularLocation>
        <location evidence="1">Cytoplasm</location>
    </subcellularLocation>
</comment>
<dbReference type="Gene3D" id="2.130.10.10">
    <property type="entry name" value="YVTN repeat-like/Quinoprotein amine dehydrogenase"/>
    <property type="match status" value="1"/>
</dbReference>
<dbReference type="CDD" id="cd00200">
    <property type="entry name" value="WD40"/>
    <property type="match status" value="1"/>
</dbReference>
<feature type="repeat" description="WD" evidence="5">
    <location>
        <begin position="181"/>
        <end position="212"/>
    </location>
</feature>
<dbReference type="InterPro" id="IPR011989">
    <property type="entry name" value="ARM-like"/>
</dbReference>
<dbReference type="OMA" id="DKCIYYW"/>
<reference evidence="8 9" key="2">
    <citation type="journal article" date="2014" name="J. Gen. Appl. Microbiol.">
        <title>The early diverging ascomycetous budding yeast Saitoella complicata has three histone deacetylases belonging to the Clr6, Hos2, and Rpd3 lineages.</title>
        <authorList>
            <person name="Nishida H."/>
            <person name="Matsumoto T."/>
            <person name="Kondo S."/>
            <person name="Hamamoto M."/>
            <person name="Yoshikawa H."/>
        </authorList>
    </citation>
    <scope>NUCLEOTIDE SEQUENCE [LARGE SCALE GENOMIC DNA]</scope>
    <source>
        <strain evidence="8 9">NRRL Y-17804</strain>
    </source>
</reference>
<dbReference type="FunFam" id="2.130.10.10:FF:000236">
    <property type="entry name" value="Polyubiquitin binding protein (Doa1/Ufd3)"/>
    <property type="match status" value="1"/>
</dbReference>
<evidence type="ECO:0000259" key="7">
    <source>
        <dbReference type="PROSITE" id="PS51396"/>
    </source>
</evidence>
<evidence type="ECO:0008006" key="10">
    <source>
        <dbReference type="Google" id="ProtNLM"/>
    </source>
</evidence>
<dbReference type="RefSeq" id="XP_019026122.1">
    <property type="nucleotide sequence ID" value="XM_019165803.1"/>
</dbReference>
<feature type="domain" description="PFU" evidence="6">
    <location>
        <begin position="357"/>
        <end position="452"/>
    </location>
</feature>
<feature type="domain" description="PUL" evidence="7">
    <location>
        <begin position="495"/>
        <end position="770"/>
    </location>
</feature>
<dbReference type="Pfam" id="PF00400">
    <property type="entry name" value="WD40"/>
    <property type="match status" value="6"/>
</dbReference>
<organism evidence="8 9">
    <name type="scientific">Saitoella complicata (strain BCRC 22490 / CBS 7301 / JCM 7358 / NBRC 10748 / NRRL Y-17804)</name>
    <dbReference type="NCBI Taxonomy" id="698492"/>
    <lineage>
        <taxon>Eukaryota</taxon>
        <taxon>Fungi</taxon>
        <taxon>Dikarya</taxon>
        <taxon>Ascomycota</taxon>
        <taxon>Taphrinomycotina</taxon>
        <taxon>Taphrinomycotina incertae sedis</taxon>
        <taxon>Saitoella</taxon>
    </lineage>
</organism>
<evidence type="ECO:0000313" key="8">
    <source>
        <dbReference type="EMBL" id="GAO51574.1"/>
    </source>
</evidence>
<dbReference type="InterPro" id="IPR036322">
    <property type="entry name" value="WD40_repeat_dom_sf"/>
</dbReference>
<dbReference type="PROSITE" id="PS50082">
    <property type="entry name" value="WD_REPEATS_2"/>
    <property type="match status" value="4"/>
</dbReference>
<dbReference type="EMBL" id="BACD03000048">
    <property type="protein sequence ID" value="GAO51574.1"/>
    <property type="molecule type" value="Genomic_DNA"/>
</dbReference>
<dbReference type="AlphaFoldDB" id="A0A0E9NP11"/>
<dbReference type="Pfam" id="PF08324">
    <property type="entry name" value="PUL"/>
    <property type="match status" value="1"/>
</dbReference>
<dbReference type="SMART" id="SM00320">
    <property type="entry name" value="WD40"/>
    <property type="match status" value="7"/>
</dbReference>
<gene>
    <name evidence="8" type="ORF">G7K_5673-t1</name>
</gene>
<dbReference type="InterPro" id="IPR013535">
    <property type="entry name" value="PUL_dom"/>
</dbReference>
<evidence type="ECO:0000256" key="2">
    <source>
        <dbReference type="ARBA" id="ARBA00022490"/>
    </source>
</evidence>
<dbReference type="InterPro" id="IPR038122">
    <property type="entry name" value="PFU_sf"/>
</dbReference>
<evidence type="ECO:0000256" key="1">
    <source>
        <dbReference type="ARBA" id="ARBA00004496"/>
    </source>
</evidence>
<dbReference type="PROSITE" id="PS51396">
    <property type="entry name" value="PUL"/>
    <property type="match status" value="1"/>
</dbReference>
<keyword evidence="4" id="KW-0677">Repeat</keyword>
<evidence type="ECO:0000256" key="4">
    <source>
        <dbReference type="ARBA" id="ARBA00022737"/>
    </source>
</evidence>
<dbReference type="PANTHER" id="PTHR19849">
    <property type="entry name" value="PHOSPHOLIPASE A-2-ACTIVATING PROTEIN"/>
    <property type="match status" value="1"/>
</dbReference>
<evidence type="ECO:0000256" key="3">
    <source>
        <dbReference type="ARBA" id="ARBA00022574"/>
    </source>
</evidence>
<proteinExistence type="predicted"/>
<dbReference type="InterPro" id="IPR001680">
    <property type="entry name" value="WD40_rpt"/>
</dbReference>
<dbReference type="OrthoDB" id="10265988at2759"/>
<dbReference type="SUPFAM" id="SSF50978">
    <property type="entry name" value="WD40 repeat-like"/>
    <property type="match status" value="1"/>
</dbReference>
<feature type="repeat" description="WD" evidence="5">
    <location>
        <begin position="103"/>
        <end position="134"/>
    </location>
</feature>
<evidence type="ECO:0000256" key="5">
    <source>
        <dbReference type="PROSITE-ProRule" id="PRU00221"/>
    </source>
</evidence>
<sequence length="772" mass="82907">MAQFKLSASLTGHEQDVRAVTSPNASIVLSASRDGTVRSFVRKAENGPFEAHEVYTVHRGFVNSLAYIPRSDKHPQGLIVSGGQDKLIAVTEPGHTHDSNYVLFGHTENVCTLDVLPSGTVVSGSWDSTAKVWKNWECQHTLTGHEATVWAVLAVGENEVLTGSADKTIRFWRDGKQVAVFTGHEDVVRGLCRVPAVGFASCSNDGSVRVWSEDGHLLQTMYGHTSFVYAVAALPTGEIVSCGEDRSLRVWKDGECIQTIIHPAISVWDVAVAPNGDVVTGASDGVVRVFTRDPARVADEATLKQYNETIAAQAIPSNQVGDVQKDKLPGPEALTQPGTKEGQVLMVRVGAMVEAHQWSSGQSQWLKIGEVVDAVGSSRKQIYEGKEYDYVFDVDVQEGAPPLKLPYNARENPWDAAGRFIERNGLQQEFTQQVVDFIIQNSSGVAIPAPGGGADPYNASRYVPQGGVSSAPAPATFQDPYHSRAASTASPKVPKVLPQKIYLSTTQANLPALKKKVLDVNAELLKSGEKGISLNPEEIVDLEAVITFLESHTLSEGSSVVENGLAVAVKIGTRWPGNLRFPGVDLLRLLVAATPAASSASFEGKDIVQILLEAGQLDGSPITSKERETNGMLAIRGLGNLFEAEQGRKLAVQHFEDFYDAVRAGSEVEANRNLKVASATVFLNYAVLFHGEKEGDHSLGLLEQLATIISSETDSETLFRALVALGTLTHNSPDIAEAAAVFDAKTAVQGAAGRVKEPRIKQIAEEIISSLP</sequence>
<keyword evidence="3 5" id="KW-0853">WD repeat</keyword>
<reference evidence="8 9" key="3">
    <citation type="journal article" date="2015" name="Genome Announc.">
        <title>Draft Genome Sequence of the Archiascomycetous Yeast Saitoella complicata.</title>
        <authorList>
            <person name="Yamauchi K."/>
            <person name="Kondo S."/>
            <person name="Hamamoto M."/>
            <person name="Takahashi Y."/>
            <person name="Ogura Y."/>
            <person name="Hayashi T."/>
            <person name="Nishida H."/>
        </authorList>
    </citation>
    <scope>NUCLEOTIDE SEQUENCE [LARGE SCALE GENOMIC DNA]</scope>
    <source>
        <strain evidence="8 9">NRRL Y-17804</strain>
    </source>
</reference>
<name>A0A0E9NP11_SAICN</name>
<evidence type="ECO:0000313" key="9">
    <source>
        <dbReference type="Proteomes" id="UP000033140"/>
    </source>
</evidence>
<dbReference type="Pfam" id="PF09070">
    <property type="entry name" value="PFU"/>
    <property type="match status" value="1"/>
</dbReference>
<protein>
    <recommendedName>
        <fullName evidence="10">Phospholipase A-2-activating protein</fullName>
    </recommendedName>
</protein>
<keyword evidence="9" id="KW-1185">Reference proteome</keyword>
<feature type="repeat" description="WD" evidence="5">
    <location>
        <begin position="142"/>
        <end position="172"/>
    </location>
</feature>
<dbReference type="PROSITE" id="PS51394">
    <property type="entry name" value="PFU"/>
    <property type="match status" value="1"/>
</dbReference>
<dbReference type="GO" id="GO:0005634">
    <property type="term" value="C:nucleus"/>
    <property type="evidence" value="ECO:0007669"/>
    <property type="project" value="TreeGrafter"/>
</dbReference>
<dbReference type="InterPro" id="IPR015943">
    <property type="entry name" value="WD40/YVTN_repeat-like_dom_sf"/>
</dbReference>
<comment type="caution">
    <text evidence="8">The sequence shown here is derived from an EMBL/GenBank/DDBJ whole genome shotgun (WGS) entry which is preliminary data.</text>
</comment>
<keyword evidence="2" id="KW-0963">Cytoplasm</keyword>
<dbReference type="STRING" id="698492.A0A0E9NP11"/>
<accession>A0A0E9NP11</accession>
<feature type="repeat" description="WD" evidence="5">
    <location>
        <begin position="221"/>
        <end position="252"/>
    </location>
</feature>
<reference evidence="8 9" key="1">
    <citation type="journal article" date="2011" name="J. Gen. Appl. Microbiol.">
        <title>Draft genome sequencing of the enigmatic yeast Saitoella complicata.</title>
        <authorList>
            <person name="Nishida H."/>
            <person name="Hamamoto M."/>
            <person name="Sugiyama J."/>
        </authorList>
    </citation>
    <scope>NUCLEOTIDE SEQUENCE [LARGE SCALE GENOMIC DNA]</scope>
    <source>
        <strain evidence="8 9">NRRL Y-17804</strain>
    </source>
</reference>
<dbReference type="Proteomes" id="UP000033140">
    <property type="component" value="Unassembled WGS sequence"/>
</dbReference>
<dbReference type="GO" id="GO:0010992">
    <property type="term" value="P:ubiquitin recycling"/>
    <property type="evidence" value="ECO:0007669"/>
    <property type="project" value="TreeGrafter"/>
</dbReference>
<dbReference type="InterPro" id="IPR015155">
    <property type="entry name" value="PFU"/>
</dbReference>
<dbReference type="PANTHER" id="PTHR19849:SF0">
    <property type="entry name" value="PHOSPHOLIPASE A-2-ACTIVATING PROTEIN"/>
    <property type="match status" value="1"/>
</dbReference>
<dbReference type="Gene3D" id="1.25.10.10">
    <property type="entry name" value="Leucine-rich Repeat Variant"/>
    <property type="match status" value="1"/>
</dbReference>
<dbReference type="GO" id="GO:0043161">
    <property type="term" value="P:proteasome-mediated ubiquitin-dependent protein catabolic process"/>
    <property type="evidence" value="ECO:0007669"/>
    <property type="project" value="TreeGrafter"/>
</dbReference>
<dbReference type="Gene3D" id="3.10.20.870">
    <property type="entry name" value="PFU (PLAA family ubiquitin binding), C-terminal domain"/>
    <property type="match status" value="1"/>
</dbReference>
<dbReference type="GO" id="GO:0005737">
    <property type="term" value="C:cytoplasm"/>
    <property type="evidence" value="ECO:0007669"/>
    <property type="project" value="UniProtKB-SubCell"/>
</dbReference>
<dbReference type="GO" id="GO:0043130">
    <property type="term" value="F:ubiquitin binding"/>
    <property type="evidence" value="ECO:0007669"/>
    <property type="project" value="TreeGrafter"/>
</dbReference>
<evidence type="ECO:0000259" key="6">
    <source>
        <dbReference type="PROSITE" id="PS51394"/>
    </source>
</evidence>